<dbReference type="HOGENOM" id="CLU_020854_2_1_9"/>
<feature type="transmembrane region" description="Helical" evidence="7">
    <location>
        <begin position="40"/>
        <end position="63"/>
    </location>
</feature>
<dbReference type="STRING" id="642492.Clole_2982"/>
<dbReference type="Pfam" id="PF13520">
    <property type="entry name" value="AA_permease_2"/>
    <property type="match status" value="1"/>
</dbReference>
<organism evidence="8 9">
    <name type="scientific">Cellulosilyticum lentocellum (strain ATCC 49066 / DSM 5427 / NCIMB 11756 / RHM5)</name>
    <name type="common">Clostridium lentocellum</name>
    <dbReference type="NCBI Taxonomy" id="642492"/>
    <lineage>
        <taxon>Bacteria</taxon>
        <taxon>Bacillati</taxon>
        <taxon>Bacillota</taxon>
        <taxon>Clostridia</taxon>
        <taxon>Lachnospirales</taxon>
        <taxon>Cellulosilyticaceae</taxon>
        <taxon>Cellulosilyticum</taxon>
    </lineage>
</organism>
<dbReference type="GO" id="GO:0022857">
    <property type="term" value="F:transmembrane transporter activity"/>
    <property type="evidence" value="ECO:0007669"/>
    <property type="project" value="InterPro"/>
</dbReference>
<keyword evidence="6 7" id="KW-0472">Membrane</keyword>
<dbReference type="PANTHER" id="PTHR42770:SF15">
    <property type="entry name" value="GLUTAMATE_GAMMA-AMINOBUTYRATE ANTIPORTER-RELATED"/>
    <property type="match status" value="1"/>
</dbReference>
<evidence type="ECO:0000313" key="8">
    <source>
        <dbReference type="EMBL" id="ADZ84679.1"/>
    </source>
</evidence>
<dbReference type="eggNOG" id="COG0531">
    <property type="taxonomic scope" value="Bacteria"/>
</dbReference>
<keyword evidence="5 7" id="KW-1133">Transmembrane helix</keyword>
<feature type="transmembrane region" description="Helical" evidence="7">
    <location>
        <begin position="123"/>
        <end position="148"/>
    </location>
</feature>
<feature type="transmembrane region" description="Helical" evidence="7">
    <location>
        <begin position="432"/>
        <end position="459"/>
    </location>
</feature>
<feature type="transmembrane region" description="Helical" evidence="7">
    <location>
        <begin position="215"/>
        <end position="237"/>
    </location>
</feature>
<dbReference type="PIRSF" id="PIRSF006060">
    <property type="entry name" value="AA_transporter"/>
    <property type="match status" value="1"/>
</dbReference>
<evidence type="ECO:0000256" key="4">
    <source>
        <dbReference type="ARBA" id="ARBA00022692"/>
    </source>
</evidence>
<evidence type="ECO:0000256" key="5">
    <source>
        <dbReference type="ARBA" id="ARBA00022989"/>
    </source>
</evidence>
<feature type="transmembrane region" description="Helical" evidence="7">
    <location>
        <begin position="398"/>
        <end position="420"/>
    </location>
</feature>
<protein>
    <submittedName>
        <fullName evidence="8">Amino acid permease-associated region</fullName>
    </submittedName>
</protein>
<evidence type="ECO:0000256" key="7">
    <source>
        <dbReference type="SAM" id="Phobius"/>
    </source>
</evidence>
<feature type="transmembrane region" description="Helical" evidence="7">
    <location>
        <begin position="84"/>
        <end position="111"/>
    </location>
</feature>
<keyword evidence="9" id="KW-1185">Reference proteome</keyword>
<dbReference type="InterPro" id="IPR050367">
    <property type="entry name" value="APC_superfamily"/>
</dbReference>
<accession>F2JMM8</accession>
<dbReference type="KEGG" id="cle:Clole_2982"/>
<dbReference type="AlphaFoldDB" id="F2JMM8"/>
<reference evidence="8 9" key="1">
    <citation type="journal article" date="2011" name="J. Bacteriol.">
        <title>Complete genome sequence of the cellulose-degrading bacterium Cellulosilyticum lentocellum.</title>
        <authorList>
            <consortium name="US DOE Joint Genome Institute"/>
            <person name="Miller D.A."/>
            <person name="Suen G."/>
            <person name="Bruce D."/>
            <person name="Copeland A."/>
            <person name="Cheng J.F."/>
            <person name="Detter C."/>
            <person name="Goodwin L.A."/>
            <person name="Han C.S."/>
            <person name="Hauser L.J."/>
            <person name="Land M.L."/>
            <person name="Lapidus A."/>
            <person name="Lucas S."/>
            <person name="Meincke L."/>
            <person name="Pitluck S."/>
            <person name="Tapia R."/>
            <person name="Teshima H."/>
            <person name="Woyke T."/>
            <person name="Fox B.G."/>
            <person name="Angert E.R."/>
            <person name="Currie C.R."/>
        </authorList>
    </citation>
    <scope>NUCLEOTIDE SEQUENCE [LARGE SCALE GENOMIC DNA]</scope>
    <source>
        <strain evidence="9">ATCC 49066 / DSM 5427 / NCIMB 11756 / RHM5</strain>
    </source>
</reference>
<feature type="transmembrane region" description="Helical" evidence="7">
    <location>
        <begin position="317"/>
        <end position="339"/>
    </location>
</feature>
<evidence type="ECO:0000313" key="9">
    <source>
        <dbReference type="Proteomes" id="UP000008467"/>
    </source>
</evidence>
<dbReference type="EMBL" id="CP002582">
    <property type="protein sequence ID" value="ADZ84679.1"/>
    <property type="molecule type" value="Genomic_DNA"/>
</dbReference>
<keyword evidence="4 7" id="KW-0812">Transmembrane</keyword>
<evidence type="ECO:0000256" key="3">
    <source>
        <dbReference type="ARBA" id="ARBA00022475"/>
    </source>
</evidence>
<evidence type="ECO:0000256" key="6">
    <source>
        <dbReference type="ARBA" id="ARBA00023136"/>
    </source>
</evidence>
<proteinExistence type="predicted"/>
<name>F2JMM8_CELLD</name>
<dbReference type="NCBIfam" id="NF011775">
    <property type="entry name" value="PRK15238.1"/>
    <property type="match status" value="1"/>
</dbReference>
<gene>
    <name evidence="8" type="ordered locus">Clole_2982</name>
</gene>
<dbReference type="Proteomes" id="UP000008467">
    <property type="component" value="Chromosome"/>
</dbReference>
<feature type="transmembrane region" description="Helical" evidence="7">
    <location>
        <begin position="249"/>
        <end position="272"/>
    </location>
</feature>
<feature type="transmembrane region" description="Helical" evidence="7">
    <location>
        <begin position="367"/>
        <end position="386"/>
    </location>
</feature>
<feature type="transmembrane region" description="Helical" evidence="7">
    <location>
        <begin position="471"/>
        <end position="489"/>
    </location>
</feature>
<sequence length="499" mass="54474">MTTQNTKKLTLTSLVLMIFTSVYGFANMPRAFYLMGYGAIPWYILGALAFFLPYAFMMAEYGAAFKQEKGGIYSWMSASIGPKYAFIGTFMWYASYLIWQVNVASSIWIPLSNALFGEDRTGFLAIGGLNSTQVIGLLGVLWIIIVTYISSKGISWIKQVASVGGTAIMFLNALLILGGFIVLALNGGQFAEPIQTATRAFYQSPNPNYQTLPSIFSFLTYAIFAYGGIEAVGGLVDQTHKAEETFPKGVAIAAIVISIGYSIGIFCNGIFINWDTVLSNEGVNTANVTYIIMQNLGYELATAFGAGTSLALNIGNIVARLTGLAMFLALTGAFFTLIYSPLKQLIEGTPEKLWPGKLGALKNDMPLNAMYVQGVIVCVLILFVSFGGESASAFFNTLINMTNVAMTIPYMFLAIAFPFFKKKSHIHKPFEIYKSYGIALTATIIVTCVIGFANIFSIIEPALIKNKLMDTIFAAAGPILFSIIAYALYTQYERKYNSR</sequence>
<dbReference type="InterPro" id="IPR002293">
    <property type="entry name" value="AA/rel_permease1"/>
</dbReference>
<dbReference type="Gene3D" id="1.20.1740.10">
    <property type="entry name" value="Amino acid/polyamine transporter I"/>
    <property type="match status" value="1"/>
</dbReference>
<feature type="transmembrane region" description="Helical" evidence="7">
    <location>
        <begin position="160"/>
        <end position="185"/>
    </location>
</feature>
<evidence type="ECO:0000256" key="1">
    <source>
        <dbReference type="ARBA" id="ARBA00004651"/>
    </source>
</evidence>
<keyword evidence="3" id="KW-1003">Cell membrane</keyword>
<dbReference type="PANTHER" id="PTHR42770">
    <property type="entry name" value="AMINO ACID TRANSPORTER-RELATED"/>
    <property type="match status" value="1"/>
</dbReference>
<dbReference type="RefSeq" id="WP_013657959.1">
    <property type="nucleotide sequence ID" value="NC_015275.1"/>
</dbReference>
<comment type="subcellular location">
    <subcellularLocation>
        <location evidence="1">Cell membrane</location>
        <topology evidence="1">Multi-pass membrane protein</topology>
    </subcellularLocation>
</comment>
<evidence type="ECO:0000256" key="2">
    <source>
        <dbReference type="ARBA" id="ARBA00022448"/>
    </source>
</evidence>
<dbReference type="GO" id="GO:0005886">
    <property type="term" value="C:plasma membrane"/>
    <property type="evidence" value="ECO:0007669"/>
    <property type="project" value="UniProtKB-SubCell"/>
</dbReference>
<keyword evidence="2" id="KW-0813">Transport</keyword>